<sequence length="361" mass="37852">MRVPTPGPASPGREAEAGPRPVALTAAGRAGVAPGSMERLIQRLRDYAKEQVEGSQAAANLERVRARCGGGPLVLDVALPGAAYFSVAAGGMAEVLHLLGGDGHVQVDRFIGASGGACSLFLIVAGMRGTEGGGCRCPDSEVLLRSYLDYGESEGVGPVHRGLSALGQVFVGVSSFWENRYRELLRDPLAFAAIRRRAFVAVAARPLRAAVLGRPRQGDGDSPSFLAASDNYVFSDFETEEQAVQAFVATGEATGKGFLRGIRGLAPEGARFALHGHDGATAPAQVQLPHSFCDGGHPVGLWSLGDERRNATLYYYTMFSEACDALFSGRASRGSSKRESTGPSSASPASSCCRPRRPQTA</sequence>
<evidence type="ECO:0000313" key="2">
    <source>
        <dbReference type="EMBL" id="CAK0887626.1"/>
    </source>
</evidence>
<dbReference type="Proteomes" id="UP001189429">
    <property type="component" value="Unassembled WGS sequence"/>
</dbReference>
<feature type="region of interest" description="Disordered" evidence="1">
    <location>
        <begin position="332"/>
        <end position="361"/>
    </location>
</feature>
<dbReference type="EMBL" id="CAUYUJ010018962">
    <property type="protein sequence ID" value="CAK0887626.1"/>
    <property type="molecule type" value="Genomic_DNA"/>
</dbReference>
<evidence type="ECO:0008006" key="4">
    <source>
        <dbReference type="Google" id="ProtNLM"/>
    </source>
</evidence>
<name>A0ABN9WM12_9DINO</name>
<organism evidence="2 3">
    <name type="scientific">Prorocentrum cordatum</name>
    <dbReference type="NCBI Taxonomy" id="2364126"/>
    <lineage>
        <taxon>Eukaryota</taxon>
        <taxon>Sar</taxon>
        <taxon>Alveolata</taxon>
        <taxon>Dinophyceae</taxon>
        <taxon>Prorocentrales</taxon>
        <taxon>Prorocentraceae</taxon>
        <taxon>Prorocentrum</taxon>
    </lineage>
</organism>
<protein>
    <recommendedName>
        <fullName evidence="4">PNPLA domain-containing protein</fullName>
    </recommendedName>
</protein>
<reference evidence="2" key="1">
    <citation type="submission" date="2023-10" db="EMBL/GenBank/DDBJ databases">
        <authorList>
            <person name="Chen Y."/>
            <person name="Shah S."/>
            <person name="Dougan E. K."/>
            <person name="Thang M."/>
            <person name="Chan C."/>
        </authorList>
    </citation>
    <scope>NUCLEOTIDE SEQUENCE [LARGE SCALE GENOMIC DNA]</scope>
</reference>
<accession>A0ABN9WM12</accession>
<evidence type="ECO:0000256" key="1">
    <source>
        <dbReference type="SAM" id="MobiDB-lite"/>
    </source>
</evidence>
<gene>
    <name evidence="2" type="ORF">PCOR1329_LOCUS68622</name>
</gene>
<comment type="caution">
    <text evidence="2">The sequence shown here is derived from an EMBL/GenBank/DDBJ whole genome shotgun (WGS) entry which is preliminary data.</text>
</comment>
<evidence type="ECO:0000313" key="3">
    <source>
        <dbReference type="Proteomes" id="UP001189429"/>
    </source>
</evidence>
<proteinExistence type="predicted"/>
<feature type="compositionally biased region" description="Low complexity" evidence="1">
    <location>
        <begin position="343"/>
        <end position="353"/>
    </location>
</feature>
<keyword evidence="3" id="KW-1185">Reference proteome</keyword>